<reference evidence="1" key="1">
    <citation type="submission" date="2014-09" db="EMBL/GenBank/DDBJ databases">
        <authorList>
            <person name="Magalhaes I.L.F."/>
            <person name="Oliveira U."/>
            <person name="Santos F.R."/>
            <person name="Vidigal T.H.D.A."/>
            <person name="Brescovit A.D."/>
            <person name="Santos A.J."/>
        </authorList>
    </citation>
    <scope>NUCLEOTIDE SEQUENCE</scope>
    <source>
        <tissue evidence="1">Shoot tissue taken approximately 20 cm above the soil surface</tissue>
    </source>
</reference>
<name>A0A0A9BR89_ARUDO</name>
<evidence type="ECO:0000313" key="1">
    <source>
        <dbReference type="EMBL" id="JAD64608.1"/>
    </source>
</evidence>
<organism evidence="1">
    <name type="scientific">Arundo donax</name>
    <name type="common">Giant reed</name>
    <name type="synonym">Donax arundinaceus</name>
    <dbReference type="NCBI Taxonomy" id="35708"/>
    <lineage>
        <taxon>Eukaryota</taxon>
        <taxon>Viridiplantae</taxon>
        <taxon>Streptophyta</taxon>
        <taxon>Embryophyta</taxon>
        <taxon>Tracheophyta</taxon>
        <taxon>Spermatophyta</taxon>
        <taxon>Magnoliopsida</taxon>
        <taxon>Liliopsida</taxon>
        <taxon>Poales</taxon>
        <taxon>Poaceae</taxon>
        <taxon>PACMAD clade</taxon>
        <taxon>Arundinoideae</taxon>
        <taxon>Arundineae</taxon>
        <taxon>Arundo</taxon>
    </lineage>
</organism>
<proteinExistence type="predicted"/>
<protein>
    <submittedName>
        <fullName evidence="1">Uncharacterized protein</fullName>
    </submittedName>
</protein>
<dbReference type="AlphaFoldDB" id="A0A0A9BR89"/>
<sequence>MACSRRLVYPLHTLGHTFLICIDSVLMCHVSLHKGNWQCNIPIAQKWCIP</sequence>
<dbReference type="EMBL" id="GBRH01233287">
    <property type="protein sequence ID" value="JAD64608.1"/>
    <property type="molecule type" value="Transcribed_RNA"/>
</dbReference>
<reference evidence="1" key="2">
    <citation type="journal article" date="2015" name="Data Brief">
        <title>Shoot transcriptome of the giant reed, Arundo donax.</title>
        <authorList>
            <person name="Barrero R.A."/>
            <person name="Guerrero F.D."/>
            <person name="Moolhuijzen P."/>
            <person name="Goolsby J.A."/>
            <person name="Tidwell J."/>
            <person name="Bellgard S.E."/>
            <person name="Bellgard M.I."/>
        </authorList>
    </citation>
    <scope>NUCLEOTIDE SEQUENCE</scope>
    <source>
        <tissue evidence="1">Shoot tissue taken approximately 20 cm above the soil surface</tissue>
    </source>
</reference>
<accession>A0A0A9BR89</accession>